<feature type="domain" description="ABC transporter" evidence="10">
    <location>
        <begin position="368"/>
        <end position="602"/>
    </location>
</feature>
<organism evidence="12 13">
    <name type="scientific">Acanthamoeba castellanii (strain ATCC 30010 / Neff)</name>
    <dbReference type="NCBI Taxonomy" id="1257118"/>
    <lineage>
        <taxon>Eukaryota</taxon>
        <taxon>Amoebozoa</taxon>
        <taxon>Discosea</taxon>
        <taxon>Longamoebia</taxon>
        <taxon>Centramoebida</taxon>
        <taxon>Acanthamoebidae</taxon>
        <taxon>Acanthamoeba</taxon>
    </lineage>
</organism>
<proteinExistence type="predicted"/>
<dbReference type="FunFam" id="3.40.50.300:FF:000186">
    <property type="entry name" value="ATP-binding cassette sub-family B member 7, mitochondrial"/>
    <property type="match status" value="1"/>
</dbReference>
<dbReference type="PROSITE" id="PS50929">
    <property type="entry name" value="ABC_TM1F"/>
    <property type="match status" value="1"/>
</dbReference>
<protein>
    <submittedName>
        <fullName evidence="12">ATPbinding cassette, sub-family B (MDR/TAP), member 7, putative</fullName>
    </submittedName>
</protein>
<feature type="compositionally biased region" description="Low complexity" evidence="8">
    <location>
        <begin position="1"/>
        <end position="38"/>
    </location>
</feature>
<dbReference type="PROSITE" id="PS00211">
    <property type="entry name" value="ABC_TRANSPORTER_1"/>
    <property type="match status" value="1"/>
</dbReference>
<dbReference type="InterPro" id="IPR011527">
    <property type="entry name" value="ABC1_TM_dom"/>
</dbReference>
<name>L8HJZ3_ACACF</name>
<dbReference type="AlphaFoldDB" id="L8HJZ3"/>
<evidence type="ECO:0000256" key="8">
    <source>
        <dbReference type="SAM" id="MobiDB-lite"/>
    </source>
</evidence>
<evidence type="ECO:0000256" key="4">
    <source>
        <dbReference type="ARBA" id="ARBA00022741"/>
    </source>
</evidence>
<evidence type="ECO:0000256" key="1">
    <source>
        <dbReference type="ARBA" id="ARBA00004225"/>
    </source>
</evidence>
<evidence type="ECO:0000256" key="6">
    <source>
        <dbReference type="ARBA" id="ARBA00022989"/>
    </source>
</evidence>
<evidence type="ECO:0000259" key="11">
    <source>
        <dbReference type="PROSITE" id="PS50929"/>
    </source>
</evidence>
<dbReference type="InterPro" id="IPR003439">
    <property type="entry name" value="ABC_transporter-like_ATP-bd"/>
</dbReference>
<feature type="domain" description="ABC transmembrane type-1" evidence="11">
    <location>
        <begin position="71"/>
        <end position="334"/>
    </location>
</feature>
<keyword evidence="2" id="KW-0813">Transport</keyword>
<dbReference type="InterPro" id="IPR027417">
    <property type="entry name" value="P-loop_NTPase"/>
</dbReference>
<dbReference type="InterPro" id="IPR036640">
    <property type="entry name" value="ABC1_TM_sf"/>
</dbReference>
<dbReference type="InterPro" id="IPR003593">
    <property type="entry name" value="AAA+_ATPase"/>
</dbReference>
<dbReference type="InterPro" id="IPR039421">
    <property type="entry name" value="Type_1_exporter"/>
</dbReference>
<dbReference type="GO" id="GO:0005524">
    <property type="term" value="F:ATP binding"/>
    <property type="evidence" value="ECO:0007669"/>
    <property type="project" value="UniProtKB-KW"/>
</dbReference>
<dbReference type="OrthoDB" id="6500128at2759"/>
<dbReference type="KEGG" id="acan:ACA1_296100"/>
<dbReference type="Pfam" id="PF00664">
    <property type="entry name" value="ABC_membrane"/>
    <property type="match status" value="1"/>
</dbReference>
<dbReference type="PROSITE" id="PS50893">
    <property type="entry name" value="ABC_TRANSPORTER_2"/>
    <property type="match status" value="1"/>
</dbReference>
<dbReference type="Proteomes" id="UP000011083">
    <property type="component" value="Unassembled WGS sequence"/>
</dbReference>
<evidence type="ECO:0000313" key="12">
    <source>
        <dbReference type="EMBL" id="ELR25522.1"/>
    </source>
</evidence>
<dbReference type="RefSeq" id="XP_004368277.1">
    <property type="nucleotide sequence ID" value="XM_004368220.1"/>
</dbReference>
<dbReference type="EMBL" id="KB007805">
    <property type="protein sequence ID" value="ELR25522.1"/>
    <property type="molecule type" value="Genomic_DNA"/>
</dbReference>
<dbReference type="SUPFAM" id="SSF52540">
    <property type="entry name" value="P-loop containing nucleoside triphosphate hydrolases"/>
    <property type="match status" value="1"/>
</dbReference>
<keyword evidence="4" id="KW-0547">Nucleotide-binding</keyword>
<evidence type="ECO:0000313" key="13">
    <source>
        <dbReference type="Proteomes" id="UP000011083"/>
    </source>
</evidence>
<dbReference type="Gene3D" id="1.20.1560.10">
    <property type="entry name" value="ABC transporter type 1, transmembrane domain"/>
    <property type="match status" value="1"/>
</dbReference>
<evidence type="ECO:0000259" key="10">
    <source>
        <dbReference type="PROSITE" id="PS50893"/>
    </source>
</evidence>
<feature type="transmembrane region" description="Helical" evidence="9">
    <location>
        <begin position="169"/>
        <end position="196"/>
    </location>
</feature>
<dbReference type="Pfam" id="PF00005">
    <property type="entry name" value="ABC_tran"/>
    <property type="match status" value="1"/>
</dbReference>
<dbReference type="Gene3D" id="3.40.50.300">
    <property type="entry name" value="P-loop containing nucleotide triphosphate hydrolases"/>
    <property type="match status" value="1"/>
</dbReference>
<dbReference type="STRING" id="1257118.L8HJZ3"/>
<keyword evidence="5" id="KW-0067">ATP-binding</keyword>
<evidence type="ECO:0000256" key="3">
    <source>
        <dbReference type="ARBA" id="ARBA00022692"/>
    </source>
</evidence>
<dbReference type="SMART" id="SM00382">
    <property type="entry name" value="AAA"/>
    <property type="match status" value="1"/>
</dbReference>
<feature type="transmembrane region" description="Helical" evidence="9">
    <location>
        <begin position="202"/>
        <end position="221"/>
    </location>
</feature>
<evidence type="ECO:0000256" key="9">
    <source>
        <dbReference type="SAM" id="Phobius"/>
    </source>
</evidence>
<accession>L8HJZ3</accession>
<dbReference type="OMA" id="VFHIIPI"/>
<feature type="transmembrane region" description="Helical" evidence="9">
    <location>
        <begin position="309"/>
        <end position="329"/>
    </location>
</feature>
<dbReference type="GO" id="GO:0016887">
    <property type="term" value="F:ATP hydrolysis activity"/>
    <property type="evidence" value="ECO:0007669"/>
    <property type="project" value="InterPro"/>
</dbReference>
<dbReference type="SUPFAM" id="SSF90123">
    <property type="entry name" value="ABC transporter transmembrane region"/>
    <property type="match status" value="1"/>
</dbReference>
<feature type="region of interest" description="Disordered" evidence="8">
    <location>
        <begin position="1"/>
        <end position="40"/>
    </location>
</feature>
<dbReference type="InterPro" id="IPR017871">
    <property type="entry name" value="ABC_transporter-like_CS"/>
</dbReference>
<dbReference type="PANTHER" id="PTHR24221:SF402">
    <property type="entry name" value="IRON-SULFUR CLUSTERS TRANSPORTER ABCB7, MITOCHONDRIAL"/>
    <property type="match status" value="1"/>
</dbReference>
<feature type="transmembrane region" description="Helical" evidence="9">
    <location>
        <begin position="281"/>
        <end position="303"/>
    </location>
</feature>
<dbReference type="PANTHER" id="PTHR24221">
    <property type="entry name" value="ATP-BINDING CASSETTE SUB-FAMILY B"/>
    <property type="match status" value="1"/>
</dbReference>
<dbReference type="GeneID" id="14926582"/>
<keyword evidence="3 9" id="KW-0812">Transmembrane</keyword>
<dbReference type="GO" id="GO:0006879">
    <property type="term" value="P:intracellular iron ion homeostasis"/>
    <property type="evidence" value="ECO:0007669"/>
    <property type="project" value="TreeGrafter"/>
</dbReference>
<evidence type="ECO:0000256" key="7">
    <source>
        <dbReference type="ARBA" id="ARBA00023136"/>
    </source>
</evidence>
<dbReference type="CDD" id="cd18582">
    <property type="entry name" value="ABC_6TM_ATM1_ABCB7"/>
    <property type="match status" value="1"/>
</dbReference>
<evidence type="ECO:0000256" key="2">
    <source>
        <dbReference type="ARBA" id="ARBA00022448"/>
    </source>
</evidence>
<keyword evidence="7 9" id="KW-0472">Membrane</keyword>
<dbReference type="VEuPathDB" id="AmoebaDB:ACA1_296100"/>
<evidence type="ECO:0000256" key="5">
    <source>
        <dbReference type="ARBA" id="ARBA00022840"/>
    </source>
</evidence>
<keyword evidence="13" id="KW-1185">Reference proteome</keyword>
<gene>
    <name evidence="12" type="ORF">ACA1_296100</name>
</gene>
<dbReference type="GO" id="GO:0005743">
    <property type="term" value="C:mitochondrial inner membrane"/>
    <property type="evidence" value="ECO:0007669"/>
    <property type="project" value="TreeGrafter"/>
</dbReference>
<keyword evidence="6 9" id="KW-1133">Transmembrane helix</keyword>
<comment type="subcellular location">
    <subcellularLocation>
        <location evidence="1">Mitochondrion membrane</location>
        <topology evidence="1">Multi-pass membrane protein</topology>
    </subcellularLocation>
</comment>
<dbReference type="GO" id="GO:0140359">
    <property type="term" value="F:ABC-type transporter activity"/>
    <property type="evidence" value="ECO:0007669"/>
    <property type="project" value="InterPro"/>
</dbReference>
<reference evidence="12 13" key="1">
    <citation type="journal article" date="2013" name="Genome Biol.">
        <title>Genome of Acanthamoeba castellanii highlights extensive lateral gene transfer and early evolution of tyrosine kinase signaling.</title>
        <authorList>
            <person name="Clarke M."/>
            <person name="Lohan A.J."/>
            <person name="Liu B."/>
            <person name="Lagkouvardos I."/>
            <person name="Roy S."/>
            <person name="Zafar N."/>
            <person name="Bertelli C."/>
            <person name="Schilde C."/>
            <person name="Kianianmomeni A."/>
            <person name="Burglin T.R."/>
            <person name="Frech C."/>
            <person name="Turcotte B."/>
            <person name="Kopec K.O."/>
            <person name="Synnott J.M."/>
            <person name="Choo C."/>
            <person name="Paponov I."/>
            <person name="Finkler A."/>
            <person name="Soon Heng Tan C."/>
            <person name="Hutchins A.P."/>
            <person name="Weinmeier T."/>
            <person name="Rattei T."/>
            <person name="Chu J.S."/>
            <person name="Gimenez G."/>
            <person name="Irimia M."/>
            <person name="Rigden D.J."/>
            <person name="Fitzpatrick D.A."/>
            <person name="Lorenzo-Morales J."/>
            <person name="Bateman A."/>
            <person name="Chiu C.H."/>
            <person name="Tang P."/>
            <person name="Hegemann P."/>
            <person name="Fromm H."/>
            <person name="Raoult D."/>
            <person name="Greub G."/>
            <person name="Miranda-Saavedra D."/>
            <person name="Chen N."/>
            <person name="Nash P."/>
            <person name="Ginger M.L."/>
            <person name="Horn M."/>
            <person name="Schaap P."/>
            <person name="Caler L."/>
            <person name="Loftus B."/>
        </authorList>
    </citation>
    <scope>NUCLEOTIDE SEQUENCE [LARGE SCALE GENOMIC DNA]</scope>
    <source>
        <strain evidence="12 13">Neff</strain>
    </source>
</reference>
<sequence>MVATEAGGASKAAAEGVAAKPAAPPAGTTPAKAAGPTKLKGLPDSGSGWAIMKSLSGYLWPKDNPAIKRRILNVQVPFLFKEAVDLLNATTENVALVPIAILLAYGAARVGAAGFTELRNVVFSKVAQSSIRQVACNTFLHLLSLDLRFHLSRQTGGLARAIDRGTRGINFVLTSMVFNILPTILEIGLVCSILTYQYGAQFAALTAGTIGVYTAYTFGVTQWRTKFRKEMNAMESEASSKAIDSLINYETVKYFNNEKMEAERYDKYFANLGMLNFGQNFIFSAAITTAMILTAQGISAGSYTIGDLVMVNGLLFQLSLPLNFLGTVYRELRQSFTDMETMFGLLSLNTDVKNEPGATDLRVSKGEISFEGVGFGYTPERTILNGATFNVPPGSKVAFVGTTGSGKSTIFRLLFRFYDPEQGRVLIDGQDIRHVTLESLRKAIAVIPQDTVLFNDTIFYNIAYGRPTATREEVLEAARLARIDDAIRQMPMGYETVVGERGLKLSGGEKQRIAIARALLKDAPILLCDEATSSIDTATEREVQQSLAQLTRGKTTLIIAHRLSTVVDADVVMVMKGGNVVESGSHHQLIARNGLYAAMWRHQLEAAHHGNPTTATAPNQPSTPA</sequence>